<protein>
    <recommendedName>
        <fullName evidence="1">ESAT-6-like protein</fullName>
    </recommendedName>
</protein>
<dbReference type="Gene3D" id="1.10.287.1060">
    <property type="entry name" value="ESAT-6-like"/>
    <property type="match status" value="1"/>
</dbReference>
<dbReference type="Proteomes" id="UP000549113">
    <property type="component" value="Unassembled WGS sequence"/>
</dbReference>
<dbReference type="EMBL" id="JACIFH010000001">
    <property type="protein sequence ID" value="MBB4138497.1"/>
    <property type="molecule type" value="Genomic_DNA"/>
</dbReference>
<reference evidence="2 3" key="1">
    <citation type="submission" date="2020-08" db="EMBL/GenBank/DDBJ databases">
        <title>Sequencing the genomes of 1000 actinobacteria strains.</title>
        <authorList>
            <person name="Klenk H.-P."/>
        </authorList>
    </citation>
    <scope>NUCLEOTIDE SEQUENCE [LARGE SCALE GENOMIC DNA]</scope>
    <source>
        <strain evidence="2 3">DSM 19600</strain>
    </source>
</reference>
<evidence type="ECO:0000313" key="2">
    <source>
        <dbReference type="EMBL" id="MBB4138497.1"/>
    </source>
</evidence>
<keyword evidence="3" id="KW-1185">Reference proteome</keyword>
<dbReference type="InterPro" id="IPR036689">
    <property type="entry name" value="ESAT-6-like_sf"/>
</dbReference>
<evidence type="ECO:0000256" key="1">
    <source>
        <dbReference type="RuleBase" id="RU362001"/>
    </source>
</evidence>
<gene>
    <name evidence="2" type="ORF">BKA10_000291</name>
</gene>
<dbReference type="Pfam" id="PF06013">
    <property type="entry name" value="WXG100"/>
    <property type="match status" value="1"/>
</dbReference>
<comment type="similarity">
    <text evidence="1">Belongs to the WXG100 family.</text>
</comment>
<dbReference type="AlphaFoldDB" id="A0AA40VL53"/>
<dbReference type="InterPro" id="IPR010310">
    <property type="entry name" value="T7SS_ESAT-6-like"/>
</dbReference>
<dbReference type="NCBIfam" id="TIGR03930">
    <property type="entry name" value="WXG100_ESAT6"/>
    <property type="match status" value="1"/>
</dbReference>
<evidence type="ECO:0000313" key="3">
    <source>
        <dbReference type="Proteomes" id="UP000549113"/>
    </source>
</evidence>
<sequence length="95" mass="9893">MAIFSVDSDAVLTATSAIRATGDRIQGETASMLAQLTQLQGSWTGSAATGFQTVIERWRAAQRDLDGALADISTALGAAGQQYAQTELATAGLFR</sequence>
<proteinExistence type="inferred from homology"/>
<accession>A0AA40VL53</accession>
<comment type="caution">
    <text evidence="2">The sequence shown here is derived from an EMBL/GenBank/DDBJ whole genome shotgun (WGS) entry which is preliminary data.</text>
</comment>
<name>A0AA40VL53_9MICO</name>
<organism evidence="2 3">
    <name type="scientific">Microbacterium invictum</name>
    <dbReference type="NCBI Taxonomy" id="515415"/>
    <lineage>
        <taxon>Bacteria</taxon>
        <taxon>Bacillati</taxon>
        <taxon>Actinomycetota</taxon>
        <taxon>Actinomycetes</taxon>
        <taxon>Micrococcales</taxon>
        <taxon>Microbacteriaceae</taxon>
        <taxon>Microbacterium</taxon>
    </lineage>
</organism>
<dbReference type="RefSeq" id="WP_183498280.1">
    <property type="nucleotide sequence ID" value="NZ_BAABCO010000003.1"/>
</dbReference>
<dbReference type="SUPFAM" id="SSF140453">
    <property type="entry name" value="EsxAB dimer-like"/>
    <property type="match status" value="1"/>
</dbReference>